<dbReference type="EMBL" id="JAUKUA010000005">
    <property type="protein sequence ID" value="KAK0711994.1"/>
    <property type="molecule type" value="Genomic_DNA"/>
</dbReference>
<feature type="compositionally biased region" description="Pro residues" evidence="1">
    <location>
        <begin position="136"/>
        <end position="145"/>
    </location>
</feature>
<proteinExistence type="predicted"/>
<feature type="compositionally biased region" description="Low complexity" evidence="1">
    <location>
        <begin position="376"/>
        <end position="398"/>
    </location>
</feature>
<feature type="region of interest" description="Disordered" evidence="1">
    <location>
        <begin position="307"/>
        <end position="516"/>
    </location>
</feature>
<dbReference type="Proteomes" id="UP001172102">
    <property type="component" value="Unassembled WGS sequence"/>
</dbReference>
<accession>A0AA40DQ46</accession>
<evidence type="ECO:0000313" key="3">
    <source>
        <dbReference type="Proteomes" id="UP001172102"/>
    </source>
</evidence>
<comment type="caution">
    <text evidence="2">The sequence shown here is derived from an EMBL/GenBank/DDBJ whole genome shotgun (WGS) entry which is preliminary data.</text>
</comment>
<gene>
    <name evidence="2" type="ORF">B0H67DRAFT_304648</name>
</gene>
<feature type="region of interest" description="Disordered" evidence="1">
    <location>
        <begin position="128"/>
        <end position="148"/>
    </location>
</feature>
<reference evidence="2" key="1">
    <citation type="submission" date="2023-06" db="EMBL/GenBank/DDBJ databases">
        <title>Genome-scale phylogeny and comparative genomics of the fungal order Sordariales.</title>
        <authorList>
            <consortium name="Lawrence Berkeley National Laboratory"/>
            <person name="Hensen N."/>
            <person name="Bonometti L."/>
            <person name="Westerberg I."/>
            <person name="Brannstrom I.O."/>
            <person name="Guillou S."/>
            <person name="Cros-Aarteil S."/>
            <person name="Calhoun S."/>
            <person name="Haridas S."/>
            <person name="Kuo A."/>
            <person name="Mondo S."/>
            <person name="Pangilinan J."/>
            <person name="Riley R."/>
            <person name="Labutti K."/>
            <person name="Andreopoulos B."/>
            <person name="Lipzen A."/>
            <person name="Chen C."/>
            <person name="Yanf M."/>
            <person name="Daum C."/>
            <person name="Ng V."/>
            <person name="Clum A."/>
            <person name="Steindorff A."/>
            <person name="Ohm R."/>
            <person name="Martin F."/>
            <person name="Silar P."/>
            <person name="Natvig D."/>
            <person name="Lalanne C."/>
            <person name="Gautier V."/>
            <person name="Ament-Velasquez S.L."/>
            <person name="Kruys A."/>
            <person name="Hutchinson M.I."/>
            <person name="Powell A.J."/>
            <person name="Barry K."/>
            <person name="Miller A.N."/>
            <person name="Grigoriev I.V."/>
            <person name="Debuchy R."/>
            <person name="Gladieux P."/>
            <person name="Thoren M.H."/>
            <person name="Johannesson H."/>
        </authorList>
    </citation>
    <scope>NUCLEOTIDE SEQUENCE</scope>
    <source>
        <strain evidence="2">SMH4607-1</strain>
    </source>
</reference>
<evidence type="ECO:0000313" key="2">
    <source>
        <dbReference type="EMBL" id="KAK0711994.1"/>
    </source>
</evidence>
<name>A0AA40DQ46_9PEZI</name>
<feature type="compositionally biased region" description="Basic and acidic residues" evidence="1">
    <location>
        <begin position="440"/>
        <end position="455"/>
    </location>
</feature>
<feature type="region of interest" description="Disordered" evidence="1">
    <location>
        <begin position="165"/>
        <end position="207"/>
    </location>
</feature>
<sequence>MAEPSTPSPGAGTDMNGDDGMAPKTEREIALAVLCVVSTSPVCHDLGIGLGDVVKDFEELDGLGKLSDRAAAIIFRRDGGLSDGEWYRDLKFCRKLIKINSDDGIDKLVADTMMKTLGYNTLGGRTAARAPGSSFEPPPTPPHSPPTTHKALRAFRVSIAAACEKEKAKERKGGSGPGSGSPMDLDDPDPQPRRQSQPETRQTPPVAGYFPEIFCRDRELKDFTYLLDDEPKQPPIQSQTTPFLQDQAIVDPDDRKPQTAEQQRFFKQAFPNNPFRVGNQHQVEHESGFQETGWRRQTAAQLNFSEQAFSPNPFGLMAGEDFKGQPEPQNVAVDPRELELKPRNLPRNVQNMFDPLVQPSKAARQDSPNISPRTMPTLFPKTPSSSSFSSVSSLGGSYLPPPAQPSLPPTGSPSQMDESVSPRTAPKKLIGILSSPVAEPLDKGTPSREVGDTGRELLWPAIGSDSGLSAPSTPQPQAPGDKPAKPARIQKPASLNARAGKGGGSPKRDGGARRKA</sequence>
<keyword evidence="3" id="KW-1185">Reference proteome</keyword>
<feature type="region of interest" description="Disordered" evidence="1">
    <location>
        <begin position="1"/>
        <end position="22"/>
    </location>
</feature>
<dbReference type="AlphaFoldDB" id="A0AA40DQ46"/>
<protein>
    <submittedName>
        <fullName evidence="2">Uncharacterized protein</fullName>
    </submittedName>
</protein>
<feature type="compositionally biased region" description="Pro residues" evidence="1">
    <location>
        <begin position="399"/>
        <end position="411"/>
    </location>
</feature>
<organism evidence="2 3">
    <name type="scientific">Lasiosphaeris hirsuta</name>
    <dbReference type="NCBI Taxonomy" id="260670"/>
    <lineage>
        <taxon>Eukaryota</taxon>
        <taxon>Fungi</taxon>
        <taxon>Dikarya</taxon>
        <taxon>Ascomycota</taxon>
        <taxon>Pezizomycotina</taxon>
        <taxon>Sordariomycetes</taxon>
        <taxon>Sordariomycetidae</taxon>
        <taxon>Sordariales</taxon>
        <taxon>Lasiosphaeriaceae</taxon>
        <taxon>Lasiosphaeris</taxon>
    </lineage>
</organism>
<feature type="compositionally biased region" description="Basic and acidic residues" evidence="1">
    <location>
        <begin position="506"/>
        <end position="516"/>
    </location>
</feature>
<evidence type="ECO:0000256" key="1">
    <source>
        <dbReference type="SAM" id="MobiDB-lite"/>
    </source>
</evidence>